<dbReference type="GO" id="GO:0009249">
    <property type="term" value="P:protein lipoylation"/>
    <property type="evidence" value="ECO:0007669"/>
    <property type="project" value="TreeGrafter"/>
</dbReference>
<evidence type="ECO:0000256" key="3">
    <source>
        <dbReference type="PIRSR" id="PIRSR617453-50"/>
    </source>
</evidence>
<evidence type="ECO:0000256" key="2">
    <source>
        <dbReference type="ARBA" id="ARBA00022823"/>
    </source>
</evidence>
<dbReference type="NCBIfam" id="NF002270">
    <property type="entry name" value="PRK01202.1"/>
    <property type="match status" value="1"/>
</dbReference>
<dbReference type="AlphaFoldDB" id="A0AAD9PA92"/>
<dbReference type="EMBL" id="JAODUO010000060">
    <property type="protein sequence ID" value="KAK2191114.1"/>
    <property type="molecule type" value="Genomic_DNA"/>
</dbReference>
<dbReference type="InterPro" id="IPR033753">
    <property type="entry name" value="GCV_H/Fam206"/>
</dbReference>
<keyword evidence="7" id="KW-1185">Reference proteome</keyword>
<dbReference type="NCBIfam" id="TIGR00527">
    <property type="entry name" value="gcvH"/>
    <property type="match status" value="1"/>
</dbReference>
<dbReference type="PROSITE" id="PS50968">
    <property type="entry name" value="BIOTINYL_LIPOYL"/>
    <property type="match status" value="1"/>
</dbReference>
<dbReference type="InterPro" id="IPR002930">
    <property type="entry name" value="GCV_H"/>
</dbReference>
<comment type="subunit">
    <text evidence="4">The glycine cleavage system is composed of four proteins: P, T, L and H.</text>
</comment>
<keyword evidence="4" id="KW-0496">Mitochondrion</keyword>
<accession>A0AAD9PA92</accession>
<feature type="domain" description="Lipoyl-binding" evidence="5">
    <location>
        <begin position="64"/>
        <end position="149"/>
    </location>
</feature>
<protein>
    <recommendedName>
        <fullName evidence="4">Glycine cleavage system H protein</fullName>
    </recommendedName>
</protein>
<dbReference type="Pfam" id="PF01597">
    <property type="entry name" value="GCV_H"/>
    <property type="match status" value="1"/>
</dbReference>
<comment type="caution">
    <text evidence="6">The sequence shown here is derived from an EMBL/GenBank/DDBJ whole genome shotgun (WGS) entry which is preliminary data.</text>
</comment>
<dbReference type="InterPro" id="IPR000089">
    <property type="entry name" value="Biotin_lipoyl"/>
</dbReference>
<sequence>MAMLARRVLCGKTLATNCFKTLRATTSNAHIVRQQIRCFSRGTTLLADRKYSEKHEWVVIDGKIATVGISEFAQDQLGDIVYAQPPEAETDVAQDEEVGALESVKAASELYSPMTGVVTEANKEVIANPALINTAPYEEGKPWWLWKMEVSKPEELDGLMDEKAYKKYLRDSV</sequence>
<dbReference type="GO" id="GO:0005960">
    <property type="term" value="C:glycine cleavage complex"/>
    <property type="evidence" value="ECO:0007669"/>
    <property type="project" value="UniProtKB-UniRule"/>
</dbReference>
<dbReference type="HAMAP" id="MF_00272">
    <property type="entry name" value="GcvH"/>
    <property type="match status" value="1"/>
</dbReference>
<dbReference type="InterPro" id="IPR017453">
    <property type="entry name" value="GCV_H_sub"/>
</dbReference>
<comment type="subcellular location">
    <subcellularLocation>
        <location evidence="4">Mitochondrion</location>
    </subcellularLocation>
</comment>
<evidence type="ECO:0000259" key="5">
    <source>
        <dbReference type="PROSITE" id="PS50968"/>
    </source>
</evidence>
<name>A0AAD9PA92_RIDPI</name>
<feature type="modified residue" description="N6-lipoyllysine" evidence="3">
    <location>
        <position position="105"/>
    </location>
</feature>
<keyword evidence="4" id="KW-0809">Transit peptide</keyword>
<dbReference type="PANTHER" id="PTHR11715">
    <property type="entry name" value="GLYCINE CLEAVAGE SYSTEM H PROTEIN"/>
    <property type="match status" value="1"/>
</dbReference>
<dbReference type="CDD" id="cd06848">
    <property type="entry name" value="GCS_H"/>
    <property type="match status" value="1"/>
</dbReference>
<dbReference type="Proteomes" id="UP001209878">
    <property type="component" value="Unassembled WGS sequence"/>
</dbReference>
<reference evidence="6" key="1">
    <citation type="journal article" date="2023" name="Mol. Biol. Evol.">
        <title>Third-Generation Sequencing Reveals the Adaptive Role of the Epigenome in Three Deep-Sea Polychaetes.</title>
        <authorList>
            <person name="Perez M."/>
            <person name="Aroh O."/>
            <person name="Sun Y."/>
            <person name="Lan Y."/>
            <person name="Juniper S.K."/>
            <person name="Young C.R."/>
            <person name="Angers B."/>
            <person name="Qian P.Y."/>
        </authorList>
    </citation>
    <scope>NUCLEOTIDE SEQUENCE</scope>
    <source>
        <strain evidence="6">R07B-5</strain>
    </source>
</reference>
<dbReference type="InterPro" id="IPR011053">
    <property type="entry name" value="Single_hybrid_motif"/>
</dbReference>
<proteinExistence type="inferred from homology"/>
<dbReference type="GO" id="GO:0005739">
    <property type="term" value="C:mitochondrion"/>
    <property type="evidence" value="ECO:0007669"/>
    <property type="project" value="UniProtKB-SubCell"/>
</dbReference>
<comment type="similarity">
    <text evidence="1 4">Belongs to the GcvH family.</text>
</comment>
<dbReference type="GO" id="GO:0019464">
    <property type="term" value="P:glycine decarboxylation via glycine cleavage system"/>
    <property type="evidence" value="ECO:0007669"/>
    <property type="project" value="UniProtKB-UniRule"/>
</dbReference>
<comment type="cofactor">
    <cofactor evidence="4">
        <name>(R)-lipoate</name>
        <dbReference type="ChEBI" id="CHEBI:83088"/>
    </cofactor>
    <text evidence="4">Binds 1 lipoyl cofactor covalently.</text>
</comment>
<organism evidence="6 7">
    <name type="scientific">Ridgeia piscesae</name>
    <name type="common">Tubeworm</name>
    <dbReference type="NCBI Taxonomy" id="27915"/>
    <lineage>
        <taxon>Eukaryota</taxon>
        <taxon>Metazoa</taxon>
        <taxon>Spiralia</taxon>
        <taxon>Lophotrochozoa</taxon>
        <taxon>Annelida</taxon>
        <taxon>Polychaeta</taxon>
        <taxon>Sedentaria</taxon>
        <taxon>Canalipalpata</taxon>
        <taxon>Sabellida</taxon>
        <taxon>Siboglinidae</taxon>
        <taxon>Ridgeia</taxon>
    </lineage>
</organism>
<evidence type="ECO:0000256" key="1">
    <source>
        <dbReference type="ARBA" id="ARBA00009249"/>
    </source>
</evidence>
<keyword evidence="2 3" id="KW-0450">Lipoyl</keyword>
<comment type="function">
    <text evidence="4">The H protein shuttles the methylamine group of glycine from the P protein to the T protein.</text>
</comment>
<evidence type="ECO:0000313" key="7">
    <source>
        <dbReference type="Proteomes" id="UP001209878"/>
    </source>
</evidence>
<gene>
    <name evidence="6" type="ORF">NP493_61g05048</name>
</gene>
<evidence type="ECO:0000256" key="4">
    <source>
        <dbReference type="RuleBase" id="RU364055"/>
    </source>
</evidence>
<dbReference type="PANTHER" id="PTHR11715:SF3">
    <property type="entry name" value="GLYCINE CLEAVAGE SYSTEM H PROTEIN-RELATED"/>
    <property type="match status" value="1"/>
</dbReference>
<evidence type="ECO:0000313" key="6">
    <source>
        <dbReference type="EMBL" id="KAK2191114.1"/>
    </source>
</evidence>
<dbReference type="SUPFAM" id="SSF51230">
    <property type="entry name" value="Single hybrid motif"/>
    <property type="match status" value="1"/>
</dbReference>
<dbReference type="Gene3D" id="2.40.50.100">
    <property type="match status" value="1"/>
</dbReference>